<keyword evidence="9" id="KW-1185">Reference proteome</keyword>
<comment type="catalytic activity">
    <reaction evidence="6">
        <text>2 a quinone + NADH + H(+) = 2 a 1,4-benzosemiquinone + NAD(+)</text>
        <dbReference type="Rhea" id="RHEA:65952"/>
        <dbReference type="ChEBI" id="CHEBI:15378"/>
        <dbReference type="ChEBI" id="CHEBI:57540"/>
        <dbReference type="ChEBI" id="CHEBI:57945"/>
        <dbReference type="ChEBI" id="CHEBI:132124"/>
        <dbReference type="ChEBI" id="CHEBI:134225"/>
    </reaction>
</comment>
<evidence type="ECO:0000256" key="3">
    <source>
        <dbReference type="ARBA" id="ARBA00023002"/>
    </source>
</evidence>
<comment type="caution">
    <text evidence="8">The sequence shown here is derived from an EMBL/GenBank/DDBJ whole genome shotgun (WGS) entry which is preliminary data.</text>
</comment>
<keyword evidence="4 6" id="KW-0520">NAD</keyword>
<proteinExistence type="inferred from homology"/>
<feature type="binding site" evidence="6">
    <location>
        <begin position="137"/>
        <end position="140"/>
    </location>
    <ligand>
        <name>FMN</name>
        <dbReference type="ChEBI" id="CHEBI:58210"/>
    </ligand>
</feature>
<dbReference type="RefSeq" id="WP_121587423.1">
    <property type="nucleotide sequence ID" value="NZ_RCHT01000031.1"/>
</dbReference>
<dbReference type="GO" id="GO:0016652">
    <property type="term" value="F:oxidoreductase activity, acting on NAD(P)H as acceptor"/>
    <property type="evidence" value="ECO:0007669"/>
    <property type="project" value="UniProtKB-UniRule"/>
</dbReference>
<dbReference type="GO" id="GO:0010181">
    <property type="term" value="F:FMN binding"/>
    <property type="evidence" value="ECO:0007669"/>
    <property type="project" value="UniProtKB-UniRule"/>
</dbReference>
<dbReference type="InterPro" id="IPR023048">
    <property type="entry name" value="NADH:quinone_OxRdtase_FMN_depd"/>
</dbReference>
<organism evidence="8 9">
    <name type="scientific">Anaerotruncus massiliensis</name>
    <name type="common">ex Liu et al. 2021</name>
    <dbReference type="NCBI Taxonomy" id="2321404"/>
    <lineage>
        <taxon>Bacteria</taxon>
        <taxon>Bacillati</taxon>
        <taxon>Bacillota</taxon>
        <taxon>Clostridia</taxon>
        <taxon>Eubacteriales</taxon>
        <taxon>Oscillospiraceae</taxon>
        <taxon>Anaerotruncus</taxon>
    </lineage>
</organism>
<dbReference type="PANTHER" id="PTHR43741">
    <property type="entry name" value="FMN-DEPENDENT NADH-AZOREDUCTASE 1"/>
    <property type="match status" value="1"/>
</dbReference>
<evidence type="ECO:0000256" key="1">
    <source>
        <dbReference type="ARBA" id="ARBA00022630"/>
    </source>
</evidence>
<comment type="function">
    <text evidence="6">Also exhibits azoreductase activity. Catalyzes the reductive cleavage of the azo bond in aromatic azo compounds to the corresponding amines.</text>
</comment>
<dbReference type="Gene3D" id="3.40.50.360">
    <property type="match status" value="1"/>
</dbReference>
<dbReference type="EC" id="1.6.5.-" evidence="6"/>
<gene>
    <name evidence="6" type="primary">azoR</name>
    <name evidence="8" type="ORF">D4A47_11795</name>
</gene>
<dbReference type="HAMAP" id="MF_01216">
    <property type="entry name" value="Azoreductase_type1"/>
    <property type="match status" value="1"/>
</dbReference>
<protein>
    <recommendedName>
        <fullName evidence="6">FMN dependent NADH:quinone oxidoreductase</fullName>
        <ecNumber evidence="6">1.6.5.-</ecNumber>
    </recommendedName>
    <alternativeName>
        <fullName evidence="6">Azo-dye reductase</fullName>
    </alternativeName>
    <alternativeName>
        <fullName evidence="6">FMN-dependent NADH-azo compound oxidoreductase</fullName>
    </alternativeName>
    <alternativeName>
        <fullName evidence="6">FMN-dependent NADH-azoreductase</fullName>
        <ecNumber evidence="6">1.7.1.17</ecNumber>
    </alternativeName>
</protein>
<comment type="caution">
    <text evidence="6">Lacks conserved residue(s) required for the propagation of feature annotation.</text>
</comment>
<evidence type="ECO:0000256" key="6">
    <source>
        <dbReference type="HAMAP-Rule" id="MF_01216"/>
    </source>
</evidence>
<dbReference type="PANTHER" id="PTHR43741:SF4">
    <property type="entry name" value="FMN-DEPENDENT NADH:QUINONE OXIDOREDUCTASE"/>
    <property type="match status" value="1"/>
</dbReference>
<keyword evidence="1 6" id="KW-0285">Flavoprotein</keyword>
<keyword evidence="2 6" id="KW-0288">FMN</keyword>
<sequence length="202" mass="22354">MSKVLFVDACARGWEVSRTYAVAEAFMNAYRAQHPRDEIEELTLAGLGLTYFTGKELEYRDALLARGGQADDYFKLARQFAAADKIVIAAPYWDLSFPALLKVYIERVSVSGITFSPEPDGRLRGLCRGEKMLLITTSGGDFTHEDLSLYGTALSYLRGICAMFGVDGFDYLWTHGLDIVGNDPEAILRGAKKQAAAFAESW</sequence>
<dbReference type="GO" id="GO:0016655">
    <property type="term" value="F:oxidoreductase activity, acting on NAD(P)H, quinone or similar compound as acceptor"/>
    <property type="evidence" value="ECO:0007669"/>
    <property type="project" value="InterPro"/>
</dbReference>
<dbReference type="EC" id="1.7.1.17" evidence="6"/>
<keyword evidence="3 6" id="KW-0560">Oxidoreductase</keyword>
<dbReference type="SUPFAM" id="SSF52218">
    <property type="entry name" value="Flavoproteins"/>
    <property type="match status" value="1"/>
</dbReference>
<dbReference type="GO" id="GO:0009055">
    <property type="term" value="F:electron transfer activity"/>
    <property type="evidence" value="ECO:0007669"/>
    <property type="project" value="UniProtKB-UniRule"/>
</dbReference>
<comment type="subunit">
    <text evidence="6">Homodimer.</text>
</comment>
<evidence type="ECO:0000313" key="8">
    <source>
        <dbReference type="EMBL" id="RLL08658.1"/>
    </source>
</evidence>
<dbReference type="Proteomes" id="UP000276301">
    <property type="component" value="Unassembled WGS sequence"/>
</dbReference>
<feature type="domain" description="Flavodoxin-like fold" evidence="7">
    <location>
        <begin position="2"/>
        <end position="197"/>
    </location>
</feature>
<evidence type="ECO:0000256" key="4">
    <source>
        <dbReference type="ARBA" id="ARBA00023027"/>
    </source>
</evidence>
<accession>A0A498CNT6</accession>
<comment type="catalytic activity">
    <reaction evidence="5">
        <text>N,N-dimethyl-1,4-phenylenediamine + anthranilate + 2 NAD(+) = 2-(4-dimethylaminophenyl)diazenylbenzoate + 2 NADH + 2 H(+)</text>
        <dbReference type="Rhea" id="RHEA:55872"/>
        <dbReference type="ChEBI" id="CHEBI:15378"/>
        <dbReference type="ChEBI" id="CHEBI:15783"/>
        <dbReference type="ChEBI" id="CHEBI:16567"/>
        <dbReference type="ChEBI" id="CHEBI:57540"/>
        <dbReference type="ChEBI" id="CHEBI:57945"/>
        <dbReference type="ChEBI" id="CHEBI:71579"/>
        <dbReference type="EC" id="1.7.1.17"/>
    </reaction>
    <physiologicalReaction direction="right-to-left" evidence="5">
        <dbReference type="Rhea" id="RHEA:55874"/>
    </physiologicalReaction>
</comment>
<dbReference type="InterPro" id="IPR050104">
    <property type="entry name" value="FMN-dep_NADH:Q_OxRdtase_AzoR1"/>
</dbReference>
<evidence type="ECO:0000256" key="2">
    <source>
        <dbReference type="ARBA" id="ARBA00022643"/>
    </source>
</evidence>
<evidence type="ECO:0000313" key="9">
    <source>
        <dbReference type="Proteomes" id="UP000276301"/>
    </source>
</evidence>
<evidence type="ECO:0000259" key="7">
    <source>
        <dbReference type="Pfam" id="PF02525"/>
    </source>
</evidence>
<dbReference type="AlphaFoldDB" id="A0A498CNT6"/>
<reference evidence="8 9" key="1">
    <citation type="submission" date="2018-10" db="EMBL/GenBank/DDBJ databases">
        <title>Anaerotruncus faecis sp. nov., isolated from human feces.</title>
        <authorList>
            <person name="Wang Y.-J."/>
        </authorList>
    </citation>
    <scope>NUCLEOTIDE SEQUENCE [LARGE SCALE GENOMIC DNA]</scope>
    <source>
        <strain evidence="8 9">22A2-44</strain>
    </source>
</reference>
<comment type="function">
    <text evidence="6">Quinone reductase that provides resistance to thiol-specific stress caused by electrophilic quinones.</text>
</comment>
<dbReference type="InterPro" id="IPR029039">
    <property type="entry name" value="Flavoprotein-like_sf"/>
</dbReference>
<comment type="cofactor">
    <cofactor evidence="6">
        <name>FMN</name>
        <dbReference type="ChEBI" id="CHEBI:58210"/>
    </cofactor>
    <text evidence="6">Binds 1 FMN per subunit.</text>
</comment>
<comment type="similarity">
    <text evidence="6">Belongs to the azoreductase type 1 family.</text>
</comment>
<dbReference type="EMBL" id="RCHT01000031">
    <property type="protein sequence ID" value="RLL08658.1"/>
    <property type="molecule type" value="Genomic_DNA"/>
</dbReference>
<dbReference type="Pfam" id="PF02525">
    <property type="entry name" value="Flavodoxin_2"/>
    <property type="match status" value="1"/>
</dbReference>
<dbReference type="InterPro" id="IPR003680">
    <property type="entry name" value="Flavodoxin_fold"/>
</dbReference>
<name>A0A498CNT6_9FIRM</name>
<evidence type="ECO:0000256" key="5">
    <source>
        <dbReference type="ARBA" id="ARBA00048542"/>
    </source>
</evidence>